<comment type="caution">
    <text evidence="2">The sequence shown here is derived from an EMBL/GenBank/DDBJ whole genome shotgun (WGS) entry which is preliminary data.</text>
</comment>
<organism evidence="2 3">
    <name type="scientific">Salinadaptatus halalkaliphilus</name>
    <dbReference type="NCBI Taxonomy" id="2419781"/>
    <lineage>
        <taxon>Archaea</taxon>
        <taxon>Methanobacteriati</taxon>
        <taxon>Methanobacteriota</taxon>
        <taxon>Stenosarchaea group</taxon>
        <taxon>Halobacteria</taxon>
        <taxon>Halobacteriales</taxon>
        <taxon>Natrialbaceae</taxon>
        <taxon>Salinadaptatus</taxon>
    </lineage>
</organism>
<dbReference type="RefSeq" id="WP_141464724.1">
    <property type="nucleotide sequence ID" value="NZ_RBZW01000024.1"/>
</dbReference>
<reference evidence="2 3" key="1">
    <citation type="submission" date="2018-10" db="EMBL/GenBank/DDBJ databases">
        <title>Natronolimnobius sp. XQ-INN 246 isolated from Inner Mongolia Autonomous Region of China.</title>
        <authorList>
            <person name="Xue Q."/>
        </authorList>
    </citation>
    <scope>NUCLEOTIDE SEQUENCE [LARGE SCALE GENOMIC DNA]</scope>
    <source>
        <strain evidence="2 3">XQ-INN 246</strain>
    </source>
</reference>
<dbReference type="AlphaFoldDB" id="A0A4S3TL35"/>
<keyword evidence="1" id="KW-0472">Membrane</keyword>
<dbReference type="EMBL" id="RBZW01000024">
    <property type="protein sequence ID" value="THE64864.1"/>
    <property type="molecule type" value="Genomic_DNA"/>
</dbReference>
<evidence type="ECO:0000256" key="1">
    <source>
        <dbReference type="SAM" id="Phobius"/>
    </source>
</evidence>
<gene>
    <name evidence="2" type="ORF">D8Y22_10865</name>
</gene>
<name>A0A4S3TL35_9EURY</name>
<dbReference type="Proteomes" id="UP000318864">
    <property type="component" value="Unassembled WGS sequence"/>
</dbReference>
<proteinExistence type="predicted"/>
<feature type="transmembrane region" description="Helical" evidence="1">
    <location>
        <begin position="37"/>
        <end position="58"/>
    </location>
</feature>
<keyword evidence="1" id="KW-1133">Transmembrane helix</keyword>
<evidence type="ECO:0000313" key="3">
    <source>
        <dbReference type="Proteomes" id="UP000318864"/>
    </source>
</evidence>
<sequence length="115" mass="11822">MDDANEVPERIYRAVFAGIVCYFGLFAVGTITGSGLVLLAAEVVFGVIAVGLGTMLYMQSGGEPSLLFASAICLIAGGALQFALLLSGLAILGVLSSIAVFAGIGLYIYVIWVAQ</sequence>
<keyword evidence="1" id="KW-0812">Transmembrane</keyword>
<feature type="transmembrane region" description="Helical" evidence="1">
    <location>
        <begin position="65"/>
        <end position="84"/>
    </location>
</feature>
<protein>
    <submittedName>
        <fullName evidence="2">Uncharacterized protein</fullName>
    </submittedName>
</protein>
<dbReference type="OrthoDB" id="203413at2157"/>
<accession>A0A4S3TL35</accession>
<feature type="transmembrane region" description="Helical" evidence="1">
    <location>
        <begin position="90"/>
        <end position="114"/>
    </location>
</feature>
<keyword evidence="3" id="KW-1185">Reference proteome</keyword>
<evidence type="ECO:0000313" key="2">
    <source>
        <dbReference type="EMBL" id="THE64864.1"/>
    </source>
</evidence>
<feature type="transmembrane region" description="Helical" evidence="1">
    <location>
        <begin position="12"/>
        <end position="31"/>
    </location>
</feature>